<dbReference type="CDD" id="cd06853">
    <property type="entry name" value="GT_WecA_like"/>
    <property type="match status" value="1"/>
</dbReference>
<dbReference type="GO" id="GO:0009103">
    <property type="term" value="P:lipopolysaccharide biosynthetic process"/>
    <property type="evidence" value="ECO:0007669"/>
    <property type="project" value="TreeGrafter"/>
</dbReference>
<feature type="transmembrane region" description="Helical" evidence="8">
    <location>
        <begin position="6"/>
        <end position="28"/>
    </location>
</feature>
<evidence type="ECO:0000256" key="7">
    <source>
        <dbReference type="PIRSR" id="PIRSR600715-1"/>
    </source>
</evidence>
<evidence type="ECO:0000256" key="5">
    <source>
        <dbReference type="ARBA" id="ARBA00022989"/>
    </source>
</evidence>
<dbReference type="Proteomes" id="UP000470771">
    <property type="component" value="Unassembled WGS sequence"/>
</dbReference>
<keyword evidence="7" id="KW-0479">Metal-binding</keyword>
<comment type="caution">
    <text evidence="9">The sequence shown here is derived from an EMBL/GenBank/DDBJ whole genome shotgun (WGS) entry which is preliminary data.</text>
</comment>
<keyword evidence="10" id="KW-1185">Reference proteome</keyword>
<dbReference type="InterPro" id="IPR000715">
    <property type="entry name" value="Glycosyl_transferase_4"/>
</dbReference>
<dbReference type="GO" id="GO:0044038">
    <property type="term" value="P:cell wall macromolecule biosynthetic process"/>
    <property type="evidence" value="ECO:0007669"/>
    <property type="project" value="TreeGrafter"/>
</dbReference>
<organism evidence="9 10">
    <name type="scientific">Acidiluteibacter ferrifornacis</name>
    <dbReference type="NCBI Taxonomy" id="2692424"/>
    <lineage>
        <taxon>Bacteria</taxon>
        <taxon>Pseudomonadati</taxon>
        <taxon>Bacteroidota</taxon>
        <taxon>Flavobacteriia</taxon>
        <taxon>Flavobacteriales</taxon>
        <taxon>Cryomorphaceae</taxon>
        <taxon>Acidiluteibacter</taxon>
    </lineage>
</organism>
<evidence type="ECO:0000256" key="3">
    <source>
        <dbReference type="ARBA" id="ARBA00022679"/>
    </source>
</evidence>
<dbReference type="AlphaFoldDB" id="A0A6N9NGM8"/>
<keyword evidence="2" id="KW-1003">Cell membrane</keyword>
<evidence type="ECO:0000313" key="9">
    <source>
        <dbReference type="EMBL" id="NBG65806.1"/>
    </source>
</evidence>
<keyword evidence="3" id="KW-0808">Transferase</keyword>
<keyword evidence="5 8" id="KW-1133">Transmembrane helix</keyword>
<dbReference type="PANTHER" id="PTHR22926">
    <property type="entry name" value="PHOSPHO-N-ACETYLMURAMOYL-PENTAPEPTIDE-TRANSFERASE"/>
    <property type="match status" value="1"/>
</dbReference>
<comment type="cofactor">
    <cofactor evidence="7">
        <name>Mg(2+)</name>
        <dbReference type="ChEBI" id="CHEBI:18420"/>
    </cofactor>
</comment>
<evidence type="ECO:0000256" key="2">
    <source>
        <dbReference type="ARBA" id="ARBA00022475"/>
    </source>
</evidence>
<keyword evidence="6 8" id="KW-0472">Membrane</keyword>
<accession>A0A6N9NGM8</accession>
<dbReference type="EMBL" id="WWNE01000006">
    <property type="protein sequence ID" value="NBG65806.1"/>
    <property type="molecule type" value="Genomic_DNA"/>
</dbReference>
<feature type="binding site" evidence="7">
    <location>
        <position position="217"/>
    </location>
    <ligand>
        <name>Mg(2+)</name>
        <dbReference type="ChEBI" id="CHEBI:18420"/>
    </ligand>
</feature>
<comment type="subcellular location">
    <subcellularLocation>
        <location evidence="1">Cell membrane</location>
        <topology evidence="1">Multi-pass membrane protein</topology>
    </subcellularLocation>
</comment>
<feature type="transmembrane region" description="Helical" evidence="8">
    <location>
        <begin position="85"/>
        <end position="101"/>
    </location>
</feature>
<proteinExistence type="predicted"/>
<feature type="transmembrane region" description="Helical" evidence="8">
    <location>
        <begin position="113"/>
        <end position="130"/>
    </location>
</feature>
<evidence type="ECO:0000256" key="1">
    <source>
        <dbReference type="ARBA" id="ARBA00004651"/>
    </source>
</evidence>
<dbReference type="Pfam" id="PF00953">
    <property type="entry name" value="Glycos_transf_4"/>
    <property type="match status" value="1"/>
</dbReference>
<sequence length="356" mass="39537">MENIYASKYLVFLFTAFCFSFLINKLFLNFSKNLGGRAKNENMVRWSSVTKPAFGGISFFIVFLLTYSAYPLFFENSLTFTKPETLGILIASTLAFLMGLADDAYDTNPSLKFIIQFASAIVLIVSGTFIEVFDSTIANYIITILWVVGMMNSINMLDNMDGISTLASIFAFVSMLIVGAYSNEVQSIYFLITSCMIAGLIGFLFFNWNPSKMYMGDTGSQFLGIILSALSIKFLWNPIHLTGEIAISKQFVLVTLAFLVPLSDTTTVVINRLAKGQSPFVGGKDHTTHHLSYLGFSDRQVALIVGIICSINTLLIFYALTIKNWSGLFTFLFGGYAFLVFLSLFLITKRTTPKAT</sequence>
<feature type="transmembrane region" description="Helical" evidence="8">
    <location>
        <begin position="136"/>
        <end position="155"/>
    </location>
</feature>
<dbReference type="GO" id="GO:0016780">
    <property type="term" value="F:phosphotransferase activity, for other substituted phosphate groups"/>
    <property type="evidence" value="ECO:0007669"/>
    <property type="project" value="InterPro"/>
</dbReference>
<dbReference type="GO" id="GO:0005886">
    <property type="term" value="C:plasma membrane"/>
    <property type="evidence" value="ECO:0007669"/>
    <property type="project" value="UniProtKB-SubCell"/>
</dbReference>
<feature type="transmembrane region" description="Helical" evidence="8">
    <location>
        <begin position="301"/>
        <end position="322"/>
    </location>
</feature>
<gene>
    <name evidence="9" type="ORF">GQN54_06725</name>
</gene>
<evidence type="ECO:0000313" key="10">
    <source>
        <dbReference type="Proteomes" id="UP000470771"/>
    </source>
</evidence>
<feature type="binding site" evidence="7">
    <location>
        <position position="155"/>
    </location>
    <ligand>
        <name>Mg(2+)</name>
        <dbReference type="ChEBI" id="CHEBI:18420"/>
    </ligand>
</feature>
<feature type="transmembrane region" description="Helical" evidence="8">
    <location>
        <begin position="328"/>
        <end position="347"/>
    </location>
</feature>
<dbReference type="PANTHER" id="PTHR22926:SF3">
    <property type="entry name" value="UNDECAPRENYL-PHOSPHATE ALPHA-N-ACETYLGLUCOSAMINYL 1-PHOSPHATE TRANSFERASE"/>
    <property type="match status" value="1"/>
</dbReference>
<feature type="transmembrane region" description="Helical" evidence="8">
    <location>
        <begin position="188"/>
        <end position="208"/>
    </location>
</feature>
<feature type="transmembrane region" description="Helical" evidence="8">
    <location>
        <begin position="49"/>
        <end position="73"/>
    </location>
</feature>
<evidence type="ECO:0000256" key="6">
    <source>
        <dbReference type="ARBA" id="ARBA00023136"/>
    </source>
</evidence>
<keyword evidence="7" id="KW-0460">Magnesium</keyword>
<evidence type="ECO:0000256" key="8">
    <source>
        <dbReference type="SAM" id="Phobius"/>
    </source>
</evidence>
<evidence type="ECO:0008006" key="11">
    <source>
        <dbReference type="Google" id="ProtNLM"/>
    </source>
</evidence>
<reference evidence="9 10" key="1">
    <citation type="submission" date="2019-12" db="EMBL/GenBank/DDBJ databases">
        <authorList>
            <person name="Zhao J."/>
        </authorList>
    </citation>
    <scope>NUCLEOTIDE SEQUENCE [LARGE SCALE GENOMIC DNA]</scope>
    <source>
        <strain evidence="9 10">S-15</strain>
    </source>
</reference>
<feature type="transmembrane region" description="Helical" evidence="8">
    <location>
        <begin position="162"/>
        <end position="182"/>
    </location>
</feature>
<protein>
    <recommendedName>
        <fullName evidence="11">Undecaprenyl/decaprenyl-phosphate alpha-N-acetylglucosaminyl 1-phosphate transferase</fullName>
    </recommendedName>
</protein>
<keyword evidence="4 8" id="KW-0812">Transmembrane</keyword>
<dbReference type="RefSeq" id="WP_160632767.1">
    <property type="nucleotide sequence ID" value="NZ_WWNE01000006.1"/>
</dbReference>
<name>A0A6N9NGM8_9FLAO</name>
<evidence type="ECO:0000256" key="4">
    <source>
        <dbReference type="ARBA" id="ARBA00022692"/>
    </source>
</evidence>
<dbReference type="GO" id="GO:0046872">
    <property type="term" value="F:metal ion binding"/>
    <property type="evidence" value="ECO:0007669"/>
    <property type="project" value="UniProtKB-KW"/>
</dbReference>
<dbReference type="GO" id="GO:0071555">
    <property type="term" value="P:cell wall organization"/>
    <property type="evidence" value="ECO:0007669"/>
    <property type="project" value="TreeGrafter"/>
</dbReference>